<keyword evidence="2" id="KW-1185">Reference proteome</keyword>
<sequence>MLIEPRSIKTEWASIAVAHLCKVSANGPYQTMAEQAARFYLQTDAKRGVQPQVVAKAIVTAATVSKPKARYVAPASTKLAIFLR</sequence>
<accession>A0ABT8RDW5</accession>
<proteinExistence type="predicted"/>
<evidence type="ECO:0000313" key="1">
    <source>
        <dbReference type="EMBL" id="MDO1450292.1"/>
    </source>
</evidence>
<comment type="caution">
    <text evidence="1">The sequence shown here is derived from an EMBL/GenBank/DDBJ whole genome shotgun (WGS) entry which is preliminary data.</text>
</comment>
<dbReference type="EMBL" id="JAUKPO010000028">
    <property type="protein sequence ID" value="MDO1450292.1"/>
    <property type="molecule type" value="Genomic_DNA"/>
</dbReference>
<dbReference type="Proteomes" id="UP001168528">
    <property type="component" value="Unassembled WGS sequence"/>
</dbReference>
<organism evidence="1 2">
    <name type="scientific">Rhodocytophaga aerolata</name>
    <dbReference type="NCBI Taxonomy" id="455078"/>
    <lineage>
        <taxon>Bacteria</taxon>
        <taxon>Pseudomonadati</taxon>
        <taxon>Bacteroidota</taxon>
        <taxon>Cytophagia</taxon>
        <taxon>Cytophagales</taxon>
        <taxon>Rhodocytophagaceae</taxon>
        <taxon>Rhodocytophaga</taxon>
    </lineage>
</organism>
<evidence type="ECO:0000313" key="2">
    <source>
        <dbReference type="Proteomes" id="UP001168528"/>
    </source>
</evidence>
<protein>
    <submittedName>
        <fullName evidence="1">Uncharacterized protein</fullName>
    </submittedName>
</protein>
<name>A0ABT8RDW5_9BACT</name>
<gene>
    <name evidence="1" type="ORF">Q0590_28690</name>
</gene>
<reference evidence="1" key="1">
    <citation type="submission" date="2023-07" db="EMBL/GenBank/DDBJ databases">
        <title>The genome sequence of Rhodocytophaga aerolata KACC 12507.</title>
        <authorList>
            <person name="Zhang X."/>
        </authorList>
    </citation>
    <scope>NUCLEOTIDE SEQUENCE</scope>
    <source>
        <strain evidence="1">KACC 12507</strain>
    </source>
</reference>
<dbReference type="RefSeq" id="WP_302041095.1">
    <property type="nucleotide sequence ID" value="NZ_JAUKPO010000028.1"/>
</dbReference>